<dbReference type="OrthoDB" id="9790252at2"/>
<evidence type="ECO:0008006" key="3">
    <source>
        <dbReference type="Google" id="ProtNLM"/>
    </source>
</evidence>
<evidence type="ECO:0000313" key="2">
    <source>
        <dbReference type="Proteomes" id="UP000094487"/>
    </source>
</evidence>
<dbReference type="STRING" id="1888892.BFL28_18150"/>
<gene>
    <name evidence="1" type="ORF">BFL28_18150</name>
</gene>
<dbReference type="Proteomes" id="UP000094487">
    <property type="component" value="Unassembled WGS sequence"/>
</dbReference>
<dbReference type="AlphaFoldDB" id="A0A1E3LUG7"/>
<dbReference type="InterPro" id="IPR050400">
    <property type="entry name" value="Bact_Cytoskel_RodZ"/>
</dbReference>
<dbReference type="PANTHER" id="PTHR34475">
    <property type="match status" value="1"/>
</dbReference>
<reference evidence="1 2" key="1">
    <citation type="submission" date="2016-08" db="EMBL/GenBank/DDBJ databases">
        <title>Draft genome of the agarase producing Sphingomonas sp. MCT13.</title>
        <authorList>
            <person name="D'Andrea M.M."/>
            <person name="Rossolini G.M."/>
            <person name="Thaller M.C."/>
        </authorList>
    </citation>
    <scope>NUCLEOTIDE SEQUENCE [LARGE SCALE GENOMIC DNA]</scope>
    <source>
        <strain evidence="1 2">MCT13</strain>
    </source>
</reference>
<accession>A0A1E3LUG7</accession>
<dbReference type="RefSeq" id="WP_069320847.1">
    <property type="nucleotide sequence ID" value="NZ_MDDS01000031.1"/>
</dbReference>
<protein>
    <recommendedName>
        <fullName evidence="3">HTH cro/C1-type domain-containing protein</fullName>
    </recommendedName>
</protein>
<comment type="caution">
    <text evidence="1">The sequence shown here is derived from an EMBL/GenBank/DDBJ whole genome shotgun (WGS) entry which is preliminary data.</text>
</comment>
<dbReference type="PANTHER" id="PTHR34475:SF1">
    <property type="entry name" value="CYTOSKELETON PROTEIN RODZ"/>
    <property type="match status" value="1"/>
</dbReference>
<dbReference type="Pfam" id="PF13413">
    <property type="entry name" value="HTH_25"/>
    <property type="match status" value="1"/>
</dbReference>
<name>A0A1E3LUG7_9SPHN</name>
<sequence length="104" mass="11421">MNAVTHHPVLPFASDDWRIEPRGSVGEVLSRARERCAMSIEDVAATTRVPVRYLAAIEAERFDLIPGLVYIKGFVKAFARAVGLCERWAADAIKAALADRRAVA</sequence>
<dbReference type="InterPro" id="IPR010982">
    <property type="entry name" value="Lambda_DNA-bd_dom_sf"/>
</dbReference>
<evidence type="ECO:0000313" key="1">
    <source>
        <dbReference type="EMBL" id="ODP37398.1"/>
    </source>
</evidence>
<proteinExistence type="predicted"/>
<dbReference type="GO" id="GO:0003677">
    <property type="term" value="F:DNA binding"/>
    <property type="evidence" value="ECO:0007669"/>
    <property type="project" value="InterPro"/>
</dbReference>
<dbReference type="EMBL" id="MDDS01000031">
    <property type="protein sequence ID" value="ODP37398.1"/>
    <property type="molecule type" value="Genomic_DNA"/>
</dbReference>
<keyword evidence="2" id="KW-1185">Reference proteome</keyword>
<organism evidence="1 2">
    <name type="scientific">Sphingomonas turrisvirgatae</name>
    <dbReference type="NCBI Taxonomy" id="1888892"/>
    <lineage>
        <taxon>Bacteria</taxon>
        <taxon>Pseudomonadati</taxon>
        <taxon>Pseudomonadota</taxon>
        <taxon>Alphaproteobacteria</taxon>
        <taxon>Sphingomonadales</taxon>
        <taxon>Sphingomonadaceae</taxon>
        <taxon>Sphingomonas</taxon>
    </lineage>
</organism>
<dbReference type="Gene3D" id="1.10.260.40">
    <property type="entry name" value="lambda repressor-like DNA-binding domains"/>
    <property type="match status" value="1"/>
</dbReference>
<dbReference type="SUPFAM" id="SSF47413">
    <property type="entry name" value="lambda repressor-like DNA-binding domains"/>
    <property type="match status" value="1"/>
</dbReference>